<evidence type="ECO:0000256" key="4">
    <source>
        <dbReference type="ARBA" id="ARBA00022741"/>
    </source>
</evidence>
<dbReference type="GO" id="GO:0016887">
    <property type="term" value="F:ATP hydrolysis activity"/>
    <property type="evidence" value="ECO:0007669"/>
    <property type="project" value="InterPro"/>
</dbReference>
<evidence type="ECO:0000313" key="8">
    <source>
        <dbReference type="EMBL" id="GIG77592.1"/>
    </source>
</evidence>
<protein>
    <submittedName>
        <fullName evidence="8">Multidrug ABC transporter ATP-binding protein</fullName>
    </submittedName>
</protein>
<keyword evidence="5 8" id="KW-0067">ATP-binding</keyword>
<dbReference type="Pfam" id="PF00005">
    <property type="entry name" value="ABC_tran"/>
    <property type="match status" value="1"/>
</dbReference>
<reference evidence="8 9" key="1">
    <citation type="submission" date="2021-01" db="EMBL/GenBank/DDBJ databases">
        <title>Whole genome shotgun sequence of Planotetraspora kaengkrachanensis NBRC 104272.</title>
        <authorList>
            <person name="Komaki H."/>
            <person name="Tamura T."/>
        </authorList>
    </citation>
    <scope>NUCLEOTIDE SEQUENCE [LARGE SCALE GENOMIC DNA]</scope>
    <source>
        <strain evidence="8 9">NBRC 104272</strain>
    </source>
</reference>
<dbReference type="SUPFAM" id="SSF52540">
    <property type="entry name" value="P-loop containing nucleoside triphosphate hydrolases"/>
    <property type="match status" value="1"/>
</dbReference>
<dbReference type="GO" id="GO:0046677">
    <property type="term" value="P:response to antibiotic"/>
    <property type="evidence" value="ECO:0007669"/>
    <property type="project" value="UniProtKB-KW"/>
</dbReference>
<dbReference type="InterPro" id="IPR027417">
    <property type="entry name" value="P-loop_NTPase"/>
</dbReference>
<evidence type="ECO:0000256" key="1">
    <source>
        <dbReference type="ARBA" id="ARBA00004202"/>
    </source>
</evidence>
<dbReference type="SMART" id="SM00382">
    <property type="entry name" value="AAA"/>
    <property type="match status" value="1"/>
</dbReference>
<evidence type="ECO:0000256" key="3">
    <source>
        <dbReference type="ARBA" id="ARBA00022448"/>
    </source>
</evidence>
<evidence type="ECO:0000256" key="6">
    <source>
        <dbReference type="ARBA" id="ARBA00023251"/>
    </source>
</evidence>
<evidence type="ECO:0000313" key="9">
    <source>
        <dbReference type="Proteomes" id="UP000630097"/>
    </source>
</evidence>
<comment type="similarity">
    <text evidence="2">Belongs to the ABC transporter superfamily.</text>
</comment>
<accession>A0A8J3LRR3</accession>
<dbReference type="InterPro" id="IPR017871">
    <property type="entry name" value="ABC_transporter-like_CS"/>
</dbReference>
<dbReference type="PROSITE" id="PS50893">
    <property type="entry name" value="ABC_TRANSPORTER_2"/>
    <property type="match status" value="1"/>
</dbReference>
<dbReference type="Proteomes" id="UP000630097">
    <property type="component" value="Unassembled WGS sequence"/>
</dbReference>
<dbReference type="AlphaFoldDB" id="A0A8J3LRR3"/>
<evidence type="ECO:0000259" key="7">
    <source>
        <dbReference type="PROSITE" id="PS50893"/>
    </source>
</evidence>
<keyword evidence="4" id="KW-0547">Nucleotide-binding</keyword>
<evidence type="ECO:0000256" key="2">
    <source>
        <dbReference type="ARBA" id="ARBA00005417"/>
    </source>
</evidence>
<comment type="caution">
    <text evidence="8">The sequence shown here is derived from an EMBL/GenBank/DDBJ whole genome shotgun (WGS) entry which is preliminary data.</text>
</comment>
<gene>
    <name evidence="8" type="ORF">Pka01_07190</name>
</gene>
<comment type="subcellular location">
    <subcellularLocation>
        <location evidence="1">Cell membrane</location>
        <topology evidence="1">Peripheral membrane protein</topology>
    </subcellularLocation>
</comment>
<dbReference type="Gene3D" id="3.40.50.300">
    <property type="entry name" value="P-loop containing nucleotide triphosphate hydrolases"/>
    <property type="match status" value="1"/>
</dbReference>
<dbReference type="RefSeq" id="WP_203881109.1">
    <property type="nucleotide sequence ID" value="NZ_BAABHH010000002.1"/>
</dbReference>
<keyword evidence="9" id="KW-1185">Reference proteome</keyword>
<name>A0A8J3LRR3_9ACTN</name>
<dbReference type="GO" id="GO:0005524">
    <property type="term" value="F:ATP binding"/>
    <property type="evidence" value="ECO:0007669"/>
    <property type="project" value="UniProtKB-KW"/>
</dbReference>
<evidence type="ECO:0000256" key="5">
    <source>
        <dbReference type="ARBA" id="ARBA00022840"/>
    </source>
</evidence>
<dbReference type="InterPro" id="IPR050763">
    <property type="entry name" value="ABC_transporter_ATP-binding"/>
</dbReference>
<dbReference type="GO" id="GO:0005886">
    <property type="term" value="C:plasma membrane"/>
    <property type="evidence" value="ECO:0007669"/>
    <property type="project" value="UniProtKB-SubCell"/>
</dbReference>
<dbReference type="PANTHER" id="PTHR42711:SF5">
    <property type="entry name" value="ABC TRANSPORTER ATP-BINDING PROTEIN NATA"/>
    <property type="match status" value="1"/>
</dbReference>
<keyword evidence="6" id="KW-0046">Antibiotic resistance</keyword>
<keyword evidence="3" id="KW-0813">Transport</keyword>
<dbReference type="PANTHER" id="PTHR42711">
    <property type="entry name" value="ABC TRANSPORTER ATP-BINDING PROTEIN"/>
    <property type="match status" value="1"/>
</dbReference>
<dbReference type="CDD" id="cd03230">
    <property type="entry name" value="ABC_DR_subfamily_A"/>
    <property type="match status" value="1"/>
</dbReference>
<sequence>MDYEDHGTRSPALSVHGLSKRFGDRVAFEDISFEVGIGEVFGFLGPNGAGKTTTVRTLGTLIAPTSGSAVVAGIPLTPENAARIRRRISIMPESPGLYLRLSVAENLECFADLYQVSNPRERMEGALKAVNLADRAQDVCASLSKGMRQRVALARALLGDPQILFLDEPTAGLDPVAARDVHELIDRLRRRGVTVFLTTHRLEEAERLCDHVAILNTTLRTIGRPDELRDRLFAKTLAVTTRAPLPDPGRVFAGLPAVERWHPDGGCAYRLTVTDPAVAAPAATRALVAAGADVLSISPSNHSLEDVYLRLVGADAPAGAGEEAGER</sequence>
<dbReference type="InterPro" id="IPR003439">
    <property type="entry name" value="ABC_transporter-like_ATP-bd"/>
</dbReference>
<organism evidence="8 9">
    <name type="scientific">Planotetraspora kaengkrachanensis</name>
    <dbReference type="NCBI Taxonomy" id="575193"/>
    <lineage>
        <taxon>Bacteria</taxon>
        <taxon>Bacillati</taxon>
        <taxon>Actinomycetota</taxon>
        <taxon>Actinomycetes</taxon>
        <taxon>Streptosporangiales</taxon>
        <taxon>Streptosporangiaceae</taxon>
        <taxon>Planotetraspora</taxon>
    </lineage>
</organism>
<proteinExistence type="inferred from homology"/>
<dbReference type="InterPro" id="IPR003593">
    <property type="entry name" value="AAA+_ATPase"/>
</dbReference>
<feature type="domain" description="ABC transporter" evidence="7">
    <location>
        <begin position="13"/>
        <end position="241"/>
    </location>
</feature>
<dbReference type="PROSITE" id="PS00211">
    <property type="entry name" value="ABC_TRANSPORTER_1"/>
    <property type="match status" value="1"/>
</dbReference>
<dbReference type="EMBL" id="BONV01000002">
    <property type="protein sequence ID" value="GIG77592.1"/>
    <property type="molecule type" value="Genomic_DNA"/>
</dbReference>